<name>A0ABS4E8I6_9FIRM</name>
<protein>
    <recommendedName>
        <fullName evidence="3">L-cystine uptake protein TcyP</fullName>
    </recommendedName>
    <alternativeName>
        <fullName evidence="8">Transporter of cystine TcyP</fullName>
    </alternativeName>
</protein>
<dbReference type="Gene3D" id="1.10.3860.10">
    <property type="entry name" value="Sodium:dicarboxylate symporter"/>
    <property type="match status" value="1"/>
</dbReference>
<comment type="similarity">
    <text evidence="2">Belongs to the dicarboxylate/amino acid:cation symporter (DAACS) (TC 2.A.23) family.</text>
</comment>
<evidence type="ECO:0000256" key="5">
    <source>
        <dbReference type="ARBA" id="ARBA00022692"/>
    </source>
</evidence>
<feature type="transmembrane region" description="Helical" evidence="9">
    <location>
        <begin position="6"/>
        <end position="32"/>
    </location>
</feature>
<feature type="transmembrane region" description="Helical" evidence="9">
    <location>
        <begin position="269"/>
        <end position="291"/>
    </location>
</feature>
<dbReference type="PANTHER" id="PTHR42865:SF5">
    <property type="entry name" value="L-CYSTINE TRANSPORTER TCYP"/>
    <property type="match status" value="1"/>
</dbReference>
<dbReference type="PRINTS" id="PR00173">
    <property type="entry name" value="EDTRNSPORT"/>
</dbReference>
<keyword evidence="11" id="KW-1185">Reference proteome</keyword>
<feature type="transmembrane region" description="Helical" evidence="9">
    <location>
        <begin position="398"/>
        <end position="422"/>
    </location>
</feature>
<comment type="caution">
    <text evidence="10">The sequence shown here is derived from an EMBL/GenBank/DDBJ whole genome shotgun (WGS) entry which is preliminary data.</text>
</comment>
<feature type="transmembrane region" description="Helical" evidence="9">
    <location>
        <begin position="185"/>
        <end position="205"/>
    </location>
</feature>
<dbReference type="InterPro" id="IPR036458">
    <property type="entry name" value="Na:dicarbo_symporter_sf"/>
</dbReference>
<keyword evidence="5 9" id="KW-0812">Transmembrane</keyword>
<comment type="subcellular location">
    <subcellularLocation>
        <location evidence="1">Membrane</location>
        <topology evidence="1">Multi-pass membrane protein</topology>
    </subcellularLocation>
</comment>
<dbReference type="RefSeq" id="WP_234925950.1">
    <property type="nucleotide sequence ID" value="NZ_BAAACS010000017.1"/>
</dbReference>
<keyword evidence="4" id="KW-0813">Transport</keyword>
<gene>
    <name evidence="10" type="ORF">J2Z43_000654</name>
</gene>
<dbReference type="SUPFAM" id="SSF118215">
    <property type="entry name" value="Proton glutamate symport protein"/>
    <property type="match status" value="1"/>
</dbReference>
<keyword evidence="6 9" id="KW-1133">Transmembrane helix</keyword>
<evidence type="ECO:0000256" key="6">
    <source>
        <dbReference type="ARBA" id="ARBA00022989"/>
    </source>
</evidence>
<feature type="transmembrane region" description="Helical" evidence="9">
    <location>
        <begin position="84"/>
        <end position="111"/>
    </location>
</feature>
<evidence type="ECO:0000313" key="11">
    <source>
        <dbReference type="Proteomes" id="UP000767291"/>
    </source>
</evidence>
<feature type="transmembrane region" description="Helical" evidence="9">
    <location>
        <begin position="226"/>
        <end position="249"/>
    </location>
</feature>
<dbReference type="Pfam" id="PF00375">
    <property type="entry name" value="SDF"/>
    <property type="match status" value="1"/>
</dbReference>
<reference evidence="10 11" key="1">
    <citation type="submission" date="2021-03" db="EMBL/GenBank/DDBJ databases">
        <title>Genomic Encyclopedia of Type Strains, Phase IV (KMG-IV): sequencing the most valuable type-strain genomes for metagenomic binning, comparative biology and taxonomic classification.</title>
        <authorList>
            <person name="Goeker M."/>
        </authorList>
    </citation>
    <scope>NUCLEOTIDE SEQUENCE [LARGE SCALE GENOMIC DNA]</scope>
    <source>
        <strain evidence="10 11">DSM 1289</strain>
    </source>
</reference>
<keyword evidence="7 9" id="KW-0472">Membrane</keyword>
<evidence type="ECO:0000256" key="8">
    <source>
        <dbReference type="ARBA" id="ARBA00031293"/>
    </source>
</evidence>
<evidence type="ECO:0000256" key="7">
    <source>
        <dbReference type="ARBA" id="ARBA00023136"/>
    </source>
</evidence>
<dbReference type="InterPro" id="IPR001991">
    <property type="entry name" value="Na-dicarboxylate_symporter"/>
</dbReference>
<sequence length="464" mass="49435">MAKSSFFSKFLMITDLKTIFFIAVLLGMFIFVNKLGKKKVNFSMRTIIATIMGLALGIIIQLVAGMPDDPTKVVWLQEVTKWYGLFGSGFMALLKMLVVPIVFISILRVIINMEDGENLKSMTFRTIGMLLGTTAIAATIGIVVGKFMHLGEGFKGIVDNTAQMKEITSVVDTLIGLLPTNPVQAMADANIVAIIIFAAFLGLAVKELNKKYEDIIKPFVDLVEALYKIIVSVAMTVITLMPYAVVAMLANTITSGGIGSMLSVLEFVLALYVSTIILFIVHLIIIALNGLNPIKYAKNAIEPLVLAFTSRSSLGTLPVTINNLVEKQGVEESVSSFAASLGANMGMNGCAGIYPALMAVTIANMAGIEMNATFYAMLFIVITIGSIGIAGLPGTATMAVSVVLSGVGLGPYFPLAAGILAIDPILDMGRTMINVNGSIVTSIIVGKSLGKVNKNIYYKDGVEN</sequence>
<dbReference type="Proteomes" id="UP000767291">
    <property type="component" value="Unassembled WGS sequence"/>
</dbReference>
<accession>A0ABS4E8I6</accession>
<evidence type="ECO:0000256" key="3">
    <source>
        <dbReference type="ARBA" id="ARBA00022031"/>
    </source>
</evidence>
<dbReference type="PANTHER" id="PTHR42865">
    <property type="entry name" value="PROTON/GLUTAMATE-ASPARTATE SYMPORTER"/>
    <property type="match status" value="1"/>
</dbReference>
<evidence type="ECO:0000256" key="2">
    <source>
        <dbReference type="ARBA" id="ARBA00006148"/>
    </source>
</evidence>
<evidence type="ECO:0000313" key="10">
    <source>
        <dbReference type="EMBL" id="MBP1854264.1"/>
    </source>
</evidence>
<proteinExistence type="inferred from homology"/>
<feature type="transmembrane region" description="Helical" evidence="9">
    <location>
        <begin position="44"/>
        <end position="64"/>
    </location>
</feature>
<evidence type="ECO:0000256" key="4">
    <source>
        <dbReference type="ARBA" id="ARBA00022448"/>
    </source>
</evidence>
<feature type="transmembrane region" description="Helical" evidence="9">
    <location>
        <begin position="372"/>
        <end position="392"/>
    </location>
</feature>
<evidence type="ECO:0000256" key="1">
    <source>
        <dbReference type="ARBA" id="ARBA00004141"/>
    </source>
</evidence>
<organism evidence="10 11">
    <name type="scientific">Metaclostridioides mangenotii</name>
    <dbReference type="NCBI Taxonomy" id="1540"/>
    <lineage>
        <taxon>Bacteria</taxon>
        <taxon>Bacillati</taxon>
        <taxon>Bacillota</taxon>
        <taxon>Clostridia</taxon>
        <taxon>Peptostreptococcales</taxon>
        <taxon>Peptostreptococcaceae</taxon>
        <taxon>Metaclostridioides</taxon>
    </lineage>
</organism>
<evidence type="ECO:0000256" key="9">
    <source>
        <dbReference type="SAM" id="Phobius"/>
    </source>
</evidence>
<feature type="transmembrane region" description="Helical" evidence="9">
    <location>
        <begin position="123"/>
        <end position="144"/>
    </location>
</feature>
<dbReference type="EMBL" id="JAGGJX010000001">
    <property type="protein sequence ID" value="MBP1854264.1"/>
    <property type="molecule type" value="Genomic_DNA"/>
</dbReference>